<keyword evidence="2" id="KW-0804">Transcription</keyword>
<dbReference type="Proteomes" id="UP000575469">
    <property type="component" value="Unassembled WGS sequence"/>
</dbReference>
<dbReference type="EMBL" id="JABBZM010000017">
    <property type="protein sequence ID" value="NMV39944.1"/>
    <property type="molecule type" value="Genomic_DNA"/>
</dbReference>
<name>A0A848P5Q4_9RALS</name>
<dbReference type="InterPro" id="IPR053721">
    <property type="entry name" value="Fimbrial_Adhesin_Reg"/>
</dbReference>
<evidence type="ECO:0000313" key="5">
    <source>
        <dbReference type="Proteomes" id="UP000575469"/>
    </source>
</evidence>
<protein>
    <recommendedName>
        <fullName evidence="3">TrfB transcriptional repressor protein domain-containing protein</fullName>
    </recommendedName>
</protein>
<dbReference type="AlphaFoldDB" id="A0A848P5Q4"/>
<dbReference type="Gene3D" id="1.10.10.2690">
    <property type="match status" value="1"/>
</dbReference>
<evidence type="ECO:0000313" key="4">
    <source>
        <dbReference type="EMBL" id="NMV39944.1"/>
    </source>
</evidence>
<feature type="domain" description="TrfB transcriptional repressor protein" evidence="3">
    <location>
        <begin position="1"/>
        <end position="62"/>
    </location>
</feature>
<evidence type="ECO:0000256" key="2">
    <source>
        <dbReference type="ARBA" id="ARBA00023163"/>
    </source>
</evidence>
<accession>A0A848P5Q4</accession>
<evidence type="ECO:0000256" key="1">
    <source>
        <dbReference type="ARBA" id="ARBA00023015"/>
    </source>
</evidence>
<dbReference type="Pfam" id="PF16509">
    <property type="entry name" value="KORA"/>
    <property type="match status" value="1"/>
</dbReference>
<gene>
    <name evidence="4" type="ORF">HGR00_18710</name>
</gene>
<keyword evidence="1" id="KW-0805">Transcription regulation</keyword>
<reference evidence="4 5" key="1">
    <citation type="submission" date="2020-04" db="EMBL/GenBank/DDBJ databases">
        <title>Ralstonia insidiosa genome sequencing and assembly.</title>
        <authorList>
            <person name="Martins R.C.R."/>
            <person name="Perdigao-Neto L.V."/>
            <person name="Levin A.S.S."/>
            <person name="Costa S.F."/>
        </authorList>
    </citation>
    <scope>NUCLEOTIDE SEQUENCE [LARGE SCALE GENOMIC DNA]</scope>
    <source>
        <strain evidence="4 5">5047</strain>
    </source>
</reference>
<dbReference type="InterPro" id="IPR032428">
    <property type="entry name" value="TrfB"/>
</dbReference>
<organism evidence="4 5">
    <name type="scientific">Ralstonia insidiosa</name>
    <dbReference type="NCBI Taxonomy" id="190721"/>
    <lineage>
        <taxon>Bacteria</taxon>
        <taxon>Pseudomonadati</taxon>
        <taxon>Pseudomonadota</taxon>
        <taxon>Betaproteobacteria</taxon>
        <taxon>Burkholderiales</taxon>
        <taxon>Burkholderiaceae</taxon>
        <taxon>Ralstonia</taxon>
    </lineage>
</organism>
<evidence type="ECO:0000259" key="3">
    <source>
        <dbReference type="Pfam" id="PF16509"/>
    </source>
</evidence>
<dbReference type="RefSeq" id="WP_169340887.1">
    <property type="nucleotide sequence ID" value="NZ_JABBZM010000017.1"/>
</dbReference>
<sequence>MTDEQFGVLTELLRGTPESPANQAARAVLVAGMTQADAMRATGATRSTVHDAVKRYGDADAKIRRAYLPASGGIK</sequence>
<comment type="caution">
    <text evidence="4">The sequence shown here is derived from an EMBL/GenBank/DDBJ whole genome shotgun (WGS) entry which is preliminary data.</text>
</comment>
<proteinExistence type="predicted"/>